<evidence type="ECO:0000313" key="4">
    <source>
        <dbReference type="Proteomes" id="UP000680805"/>
    </source>
</evidence>
<dbReference type="AlphaFoldDB" id="A0A975RSH4"/>
<keyword evidence="2" id="KW-0732">Signal</keyword>
<reference evidence="3" key="1">
    <citation type="submission" date="2021-06" db="EMBL/GenBank/DDBJ databases">
        <title>Bradyrhizobium sp. S2-11-2 Genome sequencing.</title>
        <authorList>
            <person name="Jin L."/>
        </authorList>
    </citation>
    <scope>NUCLEOTIDE SEQUENCE</scope>
    <source>
        <strain evidence="3">S2-11-2</strain>
    </source>
</reference>
<name>A0A975RSH4_9BRAD</name>
<feature type="signal peptide" evidence="2">
    <location>
        <begin position="1"/>
        <end position="28"/>
    </location>
</feature>
<feature type="region of interest" description="Disordered" evidence="1">
    <location>
        <begin position="29"/>
        <end position="83"/>
    </location>
</feature>
<protein>
    <submittedName>
        <fullName evidence="3">Uncharacterized protein</fullName>
    </submittedName>
</protein>
<feature type="chain" id="PRO_5037540315" evidence="2">
    <location>
        <begin position="29"/>
        <end position="83"/>
    </location>
</feature>
<proteinExistence type="predicted"/>
<dbReference type="KEGG" id="bsei:KMZ68_03560"/>
<dbReference type="RefSeq" id="WP_215614522.1">
    <property type="nucleotide sequence ID" value="NZ_CP076135.1"/>
</dbReference>
<feature type="compositionally biased region" description="Gly residues" evidence="1">
    <location>
        <begin position="56"/>
        <end position="68"/>
    </location>
</feature>
<gene>
    <name evidence="3" type="ORF">KMZ68_03560</name>
</gene>
<evidence type="ECO:0000256" key="1">
    <source>
        <dbReference type="SAM" id="MobiDB-lite"/>
    </source>
</evidence>
<evidence type="ECO:0000313" key="3">
    <source>
        <dbReference type="EMBL" id="QWG18972.1"/>
    </source>
</evidence>
<organism evidence="3 4">
    <name type="scientific">Bradyrhizobium sediminis</name>
    <dbReference type="NCBI Taxonomy" id="2840469"/>
    <lineage>
        <taxon>Bacteria</taxon>
        <taxon>Pseudomonadati</taxon>
        <taxon>Pseudomonadota</taxon>
        <taxon>Alphaproteobacteria</taxon>
        <taxon>Hyphomicrobiales</taxon>
        <taxon>Nitrobacteraceae</taxon>
        <taxon>Bradyrhizobium</taxon>
    </lineage>
</organism>
<sequence>MLKNHRTTFRLAAPLAAAFIMVAGAAFARDNTGPRPVSTGSSDAFGVKPGASKGVGADGGTGMGGSAGGRTPPAPRRHRDFPH</sequence>
<accession>A0A975RSH4</accession>
<evidence type="ECO:0000256" key="2">
    <source>
        <dbReference type="SAM" id="SignalP"/>
    </source>
</evidence>
<dbReference type="EMBL" id="CP076135">
    <property type="protein sequence ID" value="QWG18972.1"/>
    <property type="molecule type" value="Genomic_DNA"/>
</dbReference>
<dbReference type="Proteomes" id="UP000680805">
    <property type="component" value="Chromosome"/>
</dbReference>